<proteinExistence type="predicted"/>
<accession>B5XQC3</accession>
<dbReference type="HOGENOM" id="CLU_3328950_0_0_6"/>
<organism evidence="1 2">
    <name type="scientific">Klebsiella variicola (strain 342)</name>
    <name type="common">Klebsiella pneumoniae</name>
    <dbReference type="NCBI Taxonomy" id="507522"/>
    <lineage>
        <taxon>Bacteria</taxon>
        <taxon>Pseudomonadati</taxon>
        <taxon>Pseudomonadota</taxon>
        <taxon>Gammaproteobacteria</taxon>
        <taxon>Enterobacterales</taxon>
        <taxon>Enterobacteriaceae</taxon>
        <taxon>Klebsiella/Raoultella group</taxon>
        <taxon>Klebsiella</taxon>
        <taxon>Klebsiella pneumoniae complex</taxon>
    </lineage>
</organism>
<evidence type="ECO:0000313" key="1">
    <source>
        <dbReference type="EMBL" id="ACI09844.1"/>
    </source>
</evidence>
<sequence>MAPGGKVMFLRDLQRSLYFHYEIKIVSGAVLFKKRKSK</sequence>
<reference evidence="1 2" key="1">
    <citation type="journal article" date="2008" name="PLoS Genet.">
        <title>Complete genome sequence of the N2-fixing broad host range endophyte Klebsiella pneumoniae 342 and virulence predictions verified in mice.</title>
        <authorList>
            <person name="Fouts D.E."/>
            <person name="Tyler H.L."/>
            <person name="DeBoy R.T."/>
            <person name="Daugherty S."/>
            <person name="Ren Q."/>
            <person name="Badger J.H."/>
            <person name="Durkin A.S."/>
            <person name="Huot H."/>
            <person name="Shrivastava S."/>
            <person name="Kothari S."/>
            <person name="Dodson R.J."/>
            <person name="Mohamoud Y."/>
            <person name="Khouri H."/>
            <person name="Roesch L.F."/>
            <person name="Krogfelt K.A."/>
            <person name="Struve C."/>
            <person name="Triplett E.W."/>
            <person name="Methe B.A."/>
        </authorList>
    </citation>
    <scope>NUCLEOTIDE SEQUENCE [LARGE SCALE GENOMIC DNA]</scope>
    <source>
        <strain evidence="1 2">342</strain>
    </source>
</reference>
<dbReference type="KEGG" id="kpe:KPK_2135"/>
<dbReference type="Proteomes" id="UP000001734">
    <property type="component" value="Chromosome"/>
</dbReference>
<dbReference type="BioCyc" id="KPNE507522:GI0B-2129-MONOMER"/>
<evidence type="ECO:0000313" key="2">
    <source>
        <dbReference type="Proteomes" id="UP000001734"/>
    </source>
</evidence>
<name>B5XQC3_KLEV3</name>
<dbReference type="EMBL" id="CP000964">
    <property type="protein sequence ID" value="ACI09844.1"/>
    <property type="molecule type" value="Genomic_DNA"/>
</dbReference>
<dbReference type="AlphaFoldDB" id="B5XQC3"/>
<protein>
    <submittedName>
        <fullName evidence="1">Uncharacterized protein</fullName>
    </submittedName>
</protein>
<gene>
    <name evidence="1" type="ordered locus">KPK_2135</name>
</gene>